<keyword evidence="1" id="KW-0472">Membrane</keyword>
<dbReference type="OrthoDB" id="6604875at2759"/>
<evidence type="ECO:0008006" key="4">
    <source>
        <dbReference type="Google" id="ProtNLM"/>
    </source>
</evidence>
<evidence type="ECO:0000313" key="3">
    <source>
        <dbReference type="Proteomes" id="UP000076532"/>
    </source>
</evidence>
<reference evidence="2 3" key="1">
    <citation type="journal article" date="2016" name="Mol. Biol. Evol.">
        <title>Comparative Genomics of Early-Diverging Mushroom-Forming Fungi Provides Insights into the Origins of Lignocellulose Decay Capabilities.</title>
        <authorList>
            <person name="Nagy L.G."/>
            <person name="Riley R."/>
            <person name="Tritt A."/>
            <person name="Adam C."/>
            <person name="Daum C."/>
            <person name="Floudas D."/>
            <person name="Sun H."/>
            <person name="Yadav J.S."/>
            <person name="Pangilinan J."/>
            <person name="Larsson K.H."/>
            <person name="Matsuura K."/>
            <person name="Barry K."/>
            <person name="Labutti K."/>
            <person name="Kuo R."/>
            <person name="Ohm R.A."/>
            <person name="Bhattacharya S.S."/>
            <person name="Shirouzu T."/>
            <person name="Yoshinaga Y."/>
            <person name="Martin F.M."/>
            <person name="Grigoriev I.V."/>
            <person name="Hibbett D.S."/>
        </authorList>
    </citation>
    <scope>NUCLEOTIDE SEQUENCE [LARGE SCALE GENOMIC DNA]</scope>
    <source>
        <strain evidence="2 3">CBS 109695</strain>
    </source>
</reference>
<dbReference type="EMBL" id="KV417721">
    <property type="protein sequence ID" value="KZP08458.1"/>
    <property type="molecule type" value="Genomic_DNA"/>
</dbReference>
<keyword evidence="1" id="KW-0812">Transmembrane</keyword>
<feature type="transmembrane region" description="Helical" evidence="1">
    <location>
        <begin position="26"/>
        <end position="44"/>
    </location>
</feature>
<proteinExistence type="predicted"/>
<dbReference type="Proteomes" id="UP000076532">
    <property type="component" value="Unassembled WGS sequence"/>
</dbReference>
<evidence type="ECO:0000313" key="2">
    <source>
        <dbReference type="EMBL" id="KZP08458.1"/>
    </source>
</evidence>
<accession>A0A165XE77</accession>
<dbReference type="AlphaFoldDB" id="A0A165XE77"/>
<evidence type="ECO:0000256" key="1">
    <source>
        <dbReference type="SAM" id="Phobius"/>
    </source>
</evidence>
<keyword evidence="3" id="KW-1185">Reference proteome</keyword>
<gene>
    <name evidence="2" type="ORF">FIBSPDRAFT_874573</name>
</gene>
<protein>
    <recommendedName>
        <fullName evidence="4">DUF4536 domain-containing protein</fullName>
    </recommendedName>
</protein>
<keyword evidence="1" id="KW-1133">Transmembrane helix</keyword>
<name>A0A165XE77_9AGAM</name>
<organism evidence="2 3">
    <name type="scientific">Athelia psychrophila</name>
    <dbReference type="NCBI Taxonomy" id="1759441"/>
    <lineage>
        <taxon>Eukaryota</taxon>
        <taxon>Fungi</taxon>
        <taxon>Dikarya</taxon>
        <taxon>Basidiomycota</taxon>
        <taxon>Agaricomycotina</taxon>
        <taxon>Agaricomycetes</taxon>
        <taxon>Agaricomycetidae</taxon>
        <taxon>Atheliales</taxon>
        <taxon>Atheliaceae</taxon>
        <taxon>Athelia</taxon>
    </lineage>
</organism>
<sequence length="55" mass="5964">MSSSEVRKPTYTTTLPEPPHCLTCRIIGLGVLGTTGVYALLAALKKIGTCSRDRW</sequence>